<evidence type="ECO:0000256" key="3">
    <source>
        <dbReference type="ARBA" id="ARBA00022692"/>
    </source>
</evidence>
<keyword evidence="4 6" id="KW-1133">Transmembrane helix</keyword>
<gene>
    <name evidence="7" type="primary">ytvI</name>
    <name evidence="7" type="ORF">CHF27_008560</name>
</gene>
<feature type="transmembrane region" description="Helical" evidence="6">
    <location>
        <begin position="65"/>
        <end position="88"/>
    </location>
</feature>
<comment type="similarity">
    <text evidence="2">Belongs to the autoinducer-2 exporter (AI-2E) (TC 2.A.86) family.</text>
</comment>
<accession>A0A371ISH0</accession>
<dbReference type="RefSeq" id="WP_095405145.1">
    <property type="nucleotide sequence ID" value="NZ_NOJZ02000013.1"/>
</dbReference>
<feature type="transmembrane region" description="Helical" evidence="6">
    <location>
        <begin position="152"/>
        <end position="181"/>
    </location>
</feature>
<dbReference type="PANTHER" id="PTHR21716:SF68">
    <property type="entry name" value="TRANSPORT PROTEIN YTVI-RELATED"/>
    <property type="match status" value="1"/>
</dbReference>
<dbReference type="GO" id="GO:0055085">
    <property type="term" value="P:transmembrane transport"/>
    <property type="evidence" value="ECO:0007669"/>
    <property type="project" value="TreeGrafter"/>
</dbReference>
<dbReference type="InterPro" id="IPR002549">
    <property type="entry name" value="AI-2E-like"/>
</dbReference>
<feature type="transmembrane region" description="Helical" evidence="6">
    <location>
        <begin position="210"/>
        <end position="233"/>
    </location>
</feature>
<dbReference type="GO" id="GO:0016020">
    <property type="term" value="C:membrane"/>
    <property type="evidence" value="ECO:0007669"/>
    <property type="project" value="UniProtKB-SubCell"/>
</dbReference>
<dbReference type="Pfam" id="PF01594">
    <property type="entry name" value="AI-2E_transport"/>
    <property type="match status" value="1"/>
</dbReference>
<comment type="caution">
    <text evidence="7">The sequence shown here is derived from an EMBL/GenBank/DDBJ whole genome shotgun (WGS) entry which is preliminary data.</text>
</comment>
<dbReference type="PANTHER" id="PTHR21716">
    <property type="entry name" value="TRANSMEMBRANE PROTEIN"/>
    <property type="match status" value="1"/>
</dbReference>
<organism evidence="7 8">
    <name type="scientific">Romboutsia maritimum</name>
    <dbReference type="NCBI Taxonomy" id="2020948"/>
    <lineage>
        <taxon>Bacteria</taxon>
        <taxon>Bacillati</taxon>
        <taxon>Bacillota</taxon>
        <taxon>Clostridia</taxon>
        <taxon>Peptostreptococcales</taxon>
        <taxon>Peptostreptococcaceae</taxon>
        <taxon>Romboutsia</taxon>
    </lineage>
</organism>
<comment type="subcellular location">
    <subcellularLocation>
        <location evidence="1">Membrane</location>
        <topology evidence="1">Multi-pass membrane protein</topology>
    </subcellularLocation>
</comment>
<feature type="transmembrane region" description="Helical" evidence="6">
    <location>
        <begin position="245"/>
        <end position="267"/>
    </location>
</feature>
<dbReference type="EMBL" id="NOJZ02000013">
    <property type="protein sequence ID" value="RDY23403.1"/>
    <property type="molecule type" value="Genomic_DNA"/>
</dbReference>
<dbReference type="NCBIfam" id="TIGR02872">
    <property type="entry name" value="spore_ytvI"/>
    <property type="match status" value="1"/>
</dbReference>
<keyword evidence="8" id="KW-1185">Reference proteome</keyword>
<dbReference type="Proteomes" id="UP000243494">
    <property type="component" value="Unassembled WGS sequence"/>
</dbReference>
<proteinExistence type="inferred from homology"/>
<evidence type="ECO:0000256" key="5">
    <source>
        <dbReference type="ARBA" id="ARBA00023136"/>
    </source>
</evidence>
<protein>
    <submittedName>
        <fullName evidence="7">Sporulation integral membrane protein YtvI</fullName>
    </submittedName>
</protein>
<keyword evidence="3 6" id="KW-0812">Transmembrane</keyword>
<evidence type="ECO:0000256" key="1">
    <source>
        <dbReference type="ARBA" id="ARBA00004141"/>
    </source>
</evidence>
<feature type="transmembrane region" description="Helical" evidence="6">
    <location>
        <begin position="12"/>
        <end position="29"/>
    </location>
</feature>
<evidence type="ECO:0000313" key="8">
    <source>
        <dbReference type="Proteomes" id="UP000243494"/>
    </source>
</evidence>
<feature type="transmembrane region" description="Helical" evidence="6">
    <location>
        <begin position="319"/>
        <end position="340"/>
    </location>
</feature>
<evidence type="ECO:0000313" key="7">
    <source>
        <dbReference type="EMBL" id="RDY23403.1"/>
    </source>
</evidence>
<dbReference type="InterPro" id="IPR014227">
    <property type="entry name" value="YtvI-like"/>
</dbReference>
<reference evidence="7 8" key="1">
    <citation type="journal article" date="2017" name="Genome Announc.">
        <title>Draft Genome Sequence of Romboutsia maritimum sp. nov. Strain CCRI-22766(T), Isolated from Coastal Estuarine Mud.</title>
        <authorList>
            <person name="Maheux A.F."/>
            <person name="Boudreau D.K."/>
            <person name="Berube E."/>
            <person name="Boissinot M."/>
            <person name="Raymond F."/>
            <person name="Brodeur S."/>
            <person name="Corbeil J."/>
            <person name="Brightwell G."/>
            <person name="Broda D."/>
            <person name="Omar R.F."/>
            <person name="Bergeron M.G."/>
        </authorList>
    </citation>
    <scope>NUCLEOTIDE SEQUENCE [LARGE SCALE GENOMIC DNA]</scope>
    <source>
        <strain evidence="7 8">CCRI-22766</strain>
    </source>
</reference>
<name>A0A371ISH0_9FIRM</name>
<dbReference type="OrthoDB" id="9774361at2"/>
<sequence length="350" mass="39683">MSILDRKFLYKFKCNIIFIIIYSIFFILTYETFPYIAPFLVGGIIAFIINPISQKLKNKFRIDKGVSTLVLSFFGVAIVITFTTLLIMSGTKHLMYFLNNITSNSNNLNEILTNLLNQATVYIEYFEDVSNFDVEKMITKYSREIIELAKGLLASIISLATSIPYIVIFIITLFISTYFIAKDIDIFEYKFYNMFTESAKRKVKNIKKEIIFSVLGYIKAYTILMGITFITIWGSFSFFGVPYGLLLGFIGALLDLIPFLGIMVIFVPVTIYYFIVENYFIAVSISIVFITLSLLRQVLEPKLVSANIGLSPLATVAAIFIGVQVKGIVGIIFCLGLVIMHDILKKVEIL</sequence>
<keyword evidence="5 6" id="KW-0472">Membrane</keyword>
<dbReference type="AlphaFoldDB" id="A0A371ISH0"/>
<feature type="transmembrane region" description="Helical" evidence="6">
    <location>
        <begin position="279"/>
        <end position="299"/>
    </location>
</feature>
<evidence type="ECO:0000256" key="4">
    <source>
        <dbReference type="ARBA" id="ARBA00022989"/>
    </source>
</evidence>
<evidence type="ECO:0000256" key="6">
    <source>
        <dbReference type="SAM" id="Phobius"/>
    </source>
</evidence>
<evidence type="ECO:0000256" key="2">
    <source>
        <dbReference type="ARBA" id="ARBA00009773"/>
    </source>
</evidence>
<feature type="transmembrane region" description="Helical" evidence="6">
    <location>
        <begin position="35"/>
        <end position="53"/>
    </location>
</feature>